<dbReference type="Gene3D" id="3.30.1240.20">
    <property type="match status" value="1"/>
</dbReference>
<dbReference type="Proteomes" id="UP000539111">
    <property type="component" value="Unassembled WGS sequence"/>
</dbReference>
<evidence type="ECO:0000256" key="12">
    <source>
        <dbReference type="PIRSR" id="PIRSR605002-3"/>
    </source>
</evidence>
<evidence type="ECO:0000256" key="1">
    <source>
        <dbReference type="ARBA" id="ARBA00004496"/>
    </source>
</evidence>
<comment type="subunit">
    <text evidence="4">Homodimer.</text>
</comment>
<sequence length="260" mass="28560">MSDAAQHDATTPGALVFDLDDTLAPSKSPLDPAMASLLGRLLDVVEVAVISGGQFEQFRKQVITPLTDSGAGGLNRLHLLPACGTQHYEFDGRGGWNRTYLEALTDDEKERTFAALEESARALNLWEDDTWGPILEDRESQVTFSALGQSAPVEQKKSWDPTGDKKRRLREAVDARLPDLEVRAGGSTSIDVTRKGRDKGYGINQLLALTNFTMDDLLFYGDQLEPGGNDYAVKALGVRCIAVTDWHETARHLEKFLAGR</sequence>
<evidence type="ECO:0000256" key="8">
    <source>
        <dbReference type="ARBA" id="ARBA00022842"/>
    </source>
</evidence>
<feature type="binding site" evidence="12">
    <location>
        <position position="20"/>
    </location>
    <ligand>
        <name>Mg(2+)</name>
        <dbReference type="ChEBI" id="CHEBI:18420"/>
        <label>1</label>
    </ligand>
</feature>
<dbReference type="InterPro" id="IPR006379">
    <property type="entry name" value="HAD-SF_hydro_IIB"/>
</dbReference>
<feature type="active site" description="Nucleophile" evidence="10">
    <location>
        <position position="18"/>
    </location>
</feature>
<dbReference type="UniPathway" id="UPA00126">
    <property type="reaction ID" value="UER00424"/>
</dbReference>
<dbReference type="InterPro" id="IPR005002">
    <property type="entry name" value="PMM"/>
</dbReference>
<evidence type="ECO:0000256" key="4">
    <source>
        <dbReference type="ARBA" id="ARBA00011738"/>
    </source>
</evidence>
<dbReference type="InterPro" id="IPR023214">
    <property type="entry name" value="HAD_sf"/>
</dbReference>
<evidence type="ECO:0000313" key="13">
    <source>
        <dbReference type="EMBL" id="NYI66799.1"/>
    </source>
</evidence>
<keyword evidence="7 12" id="KW-0479">Metal-binding</keyword>
<dbReference type="GO" id="GO:0006013">
    <property type="term" value="P:mannose metabolic process"/>
    <property type="evidence" value="ECO:0007669"/>
    <property type="project" value="TreeGrafter"/>
</dbReference>
<evidence type="ECO:0000256" key="6">
    <source>
        <dbReference type="ARBA" id="ARBA00022490"/>
    </source>
</evidence>
<evidence type="ECO:0000313" key="14">
    <source>
        <dbReference type="Proteomes" id="UP000539111"/>
    </source>
</evidence>
<proteinExistence type="inferred from homology"/>
<comment type="subcellular location">
    <subcellularLocation>
        <location evidence="1">Cytoplasm</location>
    </subcellularLocation>
</comment>
<evidence type="ECO:0000256" key="10">
    <source>
        <dbReference type="PIRSR" id="PIRSR605002-1"/>
    </source>
</evidence>
<evidence type="ECO:0000256" key="3">
    <source>
        <dbReference type="ARBA" id="ARBA00009736"/>
    </source>
</evidence>
<comment type="cofactor">
    <cofactor evidence="12">
        <name>Mg(2+)</name>
        <dbReference type="ChEBI" id="CHEBI:18420"/>
    </cofactor>
</comment>
<evidence type="ECO:0000256" key="11">
    <source>
        <dbReference type="PIRSR" id="PIRSR605002-2"/>
    </source>
</evidence>
<evidence type="ECO:0000256" key="7">
    <source>
        <dbReference type="ARBA" id="ARBA00022723"/>
    </source>
</evidence>
<dbReference type="SFLD" id="SFLDG01143">
    <property type="entry name" value="C2.B.3:_Phosphomannomutase_Lik"/>
    <property type="match status" value="1"/>
</dbReference>
<feature type="binding site" evidence="11">
    <location>
        <position position="138"/>
    </location>
    <ligand>
        <name>alpha-D-mannose 1-phosphate</name>
        <dbReference type="ChEBI" id="CHEBI:58409"/>
    </ligand>
</feature>
<keyword evidence="6" id="KW-0963">Cytoplasm</keyword>
<dbReference type="GO" id="GO:0006487">
    <property type="term" value="P:protein N-linked glycosylation"/>
    <property type="evidence" value="ECO:0007669"/>
    <property type="project" value="TreeGrafter"/>
</dbReference>
<dbReference type="GO" id="GO:0004615">
    <property type="term" value="F:phosphomannomutase activity"/>
    <property type="evidence" value="ECO:0007669"/>
    <property type="project" value="UniProtKB-EC"/>
</dbReference>
<reference evidence="13 14" key="1">
    <citation type="submission" date="2020-07" db="EMBL/GenBank/DDBJ databases">
        <title>Sequencing the genomes of 1000 actinobacteria strains.</title>
        <authorList>
            <person name="Klenk H.-P."/>
        </authorList>
    </citation>
    <scope>NUCLEOTIDE SEQUENCE [LARGE SCALE GENOMIC DNA]</scope>
    <source>
        <strain evidence="13 14">DSM 26341</strain>
    </source>
</reference>
<feature type="binding site" evidence="12">
    <location>
        <position position="18"/>
    </location>
    <ligand>
        <name>Mg(2+)</name>
        <dbReference type="ChEBI" id="CHEBI:18420"/>
        <label>1</label>
    </ligand>
</feature>
<dbReference type="Gene3D" id="3.40.50.1000">
    <property type="entry name" value="HAD superfamily/HAD-like"/>
    <property type="match status" value="1"/>
</dbReference>
<dbReference type="Pfam" id="PF03332">
    <property type="entry name" value="PMM"/>
    <property type="match status" value="1"/>
</dbReference>
<dbReference type="PANTHER" id="PTHR10466:SF0">
    <property type="entry name" value="PHOSPHOMANNOMUTASE"/>
    <property type="match status" value="1"/>
</dbReference>
<dbReference type="SFLD" id="SFLDS00003">
    <property type="entry name" value="Haloacid_Dehalogenase"/>
    <property type="match status" value="1"/>
</dbReference>
<comment type="similarity">
    <text evidence="3">Belongs to the eukaryotic PMM family.</text>
</comment>
<dbReference type="GO" id="GO:0016791">
    <property type="term" value="F:phosphatase activity"/>
    <property type="evidence" value="ECO:0007669"/>
    <property type="project" value="UniProtKB-ARBA"/>
</dbReference>
<accession>A0A7Z0A9D1</accession>
<feature type="binding site" evidence="11">
    <location>
        <position position="191"/>
    </location>
    <ligand>
        <name>alpha-D-mannose 1-phosphate</name>
        <dbReference type="ChEBI" id="CHEBI:58409"/>
    </ligand>
</feature>
<dbReference type="SUPFAM" id="SSF56784">
    <property type="entry name" value="HAD-like"/>
    <property type="match status" value="1"/>
</dbReference>
<dbReference type="SFLD" id="SFLDG01140">
    <property type="entry name" value="C2.B:_Phosphomannomutase_and_P"/>
    <property type="match status" value="1"/>
</dbReference>
<dbReference type="PANTHER" id="PTHR10466">
    <property type="entry name" value="PHOSPHOMANNOMUTASE"/>
    <property type="match status" value="1"/>
</dbReference>
<dbReference type="GO" id="GO:0046872">
    <property type="term" value="F:metal ion binding"/>
    <property type="evidence" value="ECO:0007669"/>
    <property type="project" value="UniProtKB-KW"/>
</dbReference>
<dbReference type="EC" id="5.4.2.8" evidence="5"/>
<evidence type="ECO:0000256" key="2">
    <source>
        <dbReference type="ARBA" id="ARBA00004699"/>
    </source>
</evidence>
<comment type="caution">
    <text evidence="13">The sequence shown here is derived from an EMBL/GenBank/DDBJ whole genome shotgun (WGS) entry which is preliminary data.</text>
</comment>
<dbReference type="GO" id="GO:0005829">
    <property type="term" value="C:cytosol"/>
    <property type="evidence" value="ECO:0007669"/>
    <property type="project" value="TreeGrafter"/>
</dbReference>
<gene>
    <name evidence="13" type="ORF">BJY26_001105</name>
</gene>
<dbReference type="InterPro" id="IPR043169">
    <property type="entry name" value="PMM_cap"/>
</dbReference>
<organism evidence="13 14">
    <name type="scientific">Spelaeicoccus albus</name>
    <dbReference type="NCBI Taxonomy" id="1280376"/>
    <lineage>
        <taxon>Bacteria</taxon>
        <taxon>Bacillati</taxon>
        <taxon>Actinomycetota</taxon>
        <taxon>Actinomycetes</taxon>
        <taxon>Micrococcales</taxon>
        <taxon>Brevibacteriaceae</taxon>
        <taxon>Spelaeicoccus</taxon>
    </lineage>
</organism>
<feature type="binding site" evidence="12">
    <location>
        <position position="222"/>
    </location>
    <ligand>
        <name>Mg(2+)</name>
        <dbReference type="ChEBI" id="CHEBI:18420"/>
        <label>1</label>
    </ligand>
</feature>
<keyword evidence="8 12" id="KW-0460">Magnesium</keyword>
<name>A0A7Z0A9D1_9MICO</name>
<comment type="pathway">
    <text evidence="2">Nucleotide-sugar biosynthesis; GDP-alpha-D-mannose biosynthesis; alpha-D-mannose 1-phosphate from D-fructose 6-phosphate: step 2/2.</text>
</comment>
<feature type="active site" description="Proton donor/acceptor" evidence="10">
    <location>
        <position position="20"/>
    </location>
</feature>
<protein>
    <recommendedName>
        <fullName evidence="5">phosphomannomutase</fullName>
        <ecNumber evidence="5">5.4.2.8</ecNumber>
    </recommendedName>
</protein>
<keyword evidence="14" id="KW-1185">Reference proteome</keyword>
<dbReference type="GO" id="GO:0009298">
    <property type="term" value="P:GDP-mannose biosynthetic process"/>
    <property type="evidence" value="ECO:0007669"/>
    <property type="project" value="UniProtKB-UniPathway"/>
</dbReference>
<dbReference type="RefSeq" id="WP_179426389.1">
    <property type="nucleotide sequence ID" value="NZ_JACBZP010000001.1"/>
</dbReference>
<evidence type="ECO:0000256" key="9">
    <source>
        <dbReference type="ARBA" id="ARBA00023235"/>
    </source>
</evidence>
<keyword evidence="9" id="KW-0413">Isomerase</keyword>
<dbReference type="EMBL" id="JACBZP010000001">
    <property type="protein sequence ID" value="NYI66799.1"/>
    <property type="molecule type" value="Genomic_DNA"/>
</dbReference>
<feature type="binding site" evidence="11">
    <location>
        <position position="189"/>
    </location>
    <ligand>
        <name>alpha-D-mannose 1-phosphate</name>
        <dbReference type="ChEBI" id="CHEBI:58409"/>
    </ligand>
</feature>
<dbReference type="AlphaFoldDB" id="A0A7Z0A9D1"/>
<evidence type="ECO:0000256" key="5">
    <source>
        <dbReference type="ARBA" id="ARBA00012730"/>
    </source>
</evidence>
<dbReference type="InterPro" id="IPR036412">
    <property type="entry name" value="HAD-like_sf"/>
</dbReference>
<dbReference type="NCBIfam" id="TIGR01484">
    <property type="entry name" value="HAD-SF-IIB"/>
    <property type="match status" value="1"/>
</dbReference>